<accession>A0A8C7Y6N0</accession>
<name>A0A8C7Y6N0_9TELE</name>
<feature type="domain" description="WAP" evidence="2">
    <location>
        <begin position="14"/>
        <end position="59"/>
    </location>
</feature>
<organism evidence="3 4">
    <name type="scientific">Oryzias sinensis</name>
    <name type="common">Chinese medaka</name>
    <dbReference type="NCBI Taxonomy" id="183150"/>
    <lineage>
        <taxon>Eukaryota</taxon>
        <taxon>Metazoa</taxon>
        <taxon>Chordata</taxon>
        <taxon>Craniata</taxon>
        <taxon>Vertebrata</taxon>
        <taxon>Euteleostomi</taxon>
        <taxon>Actinopterygii</taxon>
        <taxon>Neopterygii</taxon>
        <taxon>Teleostei</taxon>
        <taxon>Neoteleostei</taxon>
        <taxon>Acanthomorphata</taxon>
        <taxon>Ovalentaria</taxon>
        <taxon>Atherinomorphae</taxon>
        <taxon>Beloniformes</taxon>
        <taxon>Adrianichthyidae</taxon>
        <taxon>Oryziinae</taxon>
        <taxon>Oryzias</taxon>
    </lineage>
</organism>
<evidence type="ECO:0000259" key="2">
    <source>
        <dbReference type="PROSITE" id="PS51390"/>
    </source>
</evidence>
<dbReference type="Gene3D" id="4.10.75.10">
    <property type="entry name" value="Elafin-like"/>
    <property type="match status" value="1"/>
</dbReference>
<dbReference type="InterPro" id="IPR008197">
    <property type="entry name" value="WAP_dom"/>
</dbReference>
<reference evidence="3" key="2">
    <citation type="submission" date="2025-09" db="UniProtKB">
        <authorList>
            <consortium name="Ensembl"/>
        </authorList>
    </citation>
    <scope>IDENTIFICATION</scope>
</reference>
<dbReference type="Proteomes" id="UP000694383">
    <property type="component" value="Unplaced"/>
</dbReference>
<protein>
    <recommendedName>
        <fullName evidence="2">WAP domain-containing protein</fullName>
    </recommendedName>
</protein>
<dbReference type="SMART" id="SM00217">
    <property type="entry name" value="WAP"/>
    <property type="match status" value="1"/>
</dbReference>
<dbReference type="Pfam" id="PF00095">
    <property type="entry name" value="WAP"/>
    <property type="match status" value="1"/>
</dbReference>
<evidence type="ECO:0000313" key="4">
    <source>
        <dbReference type="Proteomes" id="UP000694383"/>
    </source>
</evidence>
<dbReference type="GO" id="GO:0030414">
    <property type="term" value="F:peptidase inhibitor activity"/>
    <property type="evidence" value="ECO:0007669"/>
    <property type="project" value="InterPro"/>
</dbReference>
<dbReference type="PROSITE" id="PS51390">
    <property type="entry name" value="WAP"/>
    <property type="match status" value="1"/>
</dbReference>
<reference evidence="3" key="1">
    <citation type="submission" date="2025-08" db="UniProtKB">
        <authorList>
            <consortium name="Ensembl"/>
        </authorList>
    </citation>
    <scope>IDENTIFICATION</scope>
</reference>
<dbReference type="SUPFAM" id="SSF57256">
    <property type="entry name" value="Elafin-like"/>
    <property type="match status" value="1"/>
</dbReference>
<dbReference type="GO" id="GO:0005576">
    <property type="term" value="C:extracellular region"/>
    <property type="evidence" value="ECO:0007669"/>
    <property type="project" value="InterPro"/>
</dbReference>
<evidence type="ECO:0000313" key="3">
    <source>
        <dbReference type="Ensembl" id="ENSOSIP00000023009.1"/>
    </source>
</evidence>
<evidence type="ECO:0000256" key="1">
    <source>
        <dbReference type="SAM" id="SignalP"/>
    </source>
</evidence>
<dbReference type="Ensembl" id="ENSOSIT00000024305.1">
    <property type="protein sequence ID" value="ENSOSIP00000023009.1"/>
    <property type="gene ID" value="ENSOSIG00000012104.1"/>
</dbReference>
<feature type="signal peptide" evidence="1">
    <location>
        <begin position="1"/>
        <end position="17"/>
    </location>
</feature>
<keyword evidence="4" id="KW-1185">Reference proteome</keyword>
<sequence>LKLTFFLTLIETQLTVTIRLECPNTHGSVGACVEECTCDNDCGSGKKCCSNGCGHVCTT</sequence>
<feature type="chain" id="PRO_5034659751" description="WAP domain-containing protein" evidence="1">
    <location>
        <begin position="18"/>
        <end position="59"/>
    </location>
</feature>
<proteinExistence type="predicted"/>
<dbReference type="AlphaFoldDB" id="A0A8C7Y6N0"/>
<keyword evidence="1" id="KW-0732">Signal</keyword>
<dbReference type="InterPro" id="IPR036645">
    <property type="entry name" value="Elafin-like_sf"/>
</dbReference>